<keyword evidence="8" id="KW-0539">Nucleus</keyword>
<evidence type="ECO:0000256" key="9">
    <source>
        <dbReference type="ARBA" id="ARBA00048940"/>
    </source>
</evidence>
<dbReference type="EMBL" id="JAVFHQ010000026">
    <property type="protein sequence ID" value="KAK4544210.1"/>
    <property type="molecule type" value="Genomic_DNA"/>
</dbReference>
<dbReference type="GO" id="GO:0006355">
    <property type="term" value="P:regulation of DNA-templated transcription"/>
    <property type="evidence" value="ECO:0007669"/>
    <property type="project" value="InterPro"/>
</dbReference>
<dbReference type="Pfam" id="PF08214">
    <property type="entry name" value="HAT_KAT11"/>
    <property type="match status" value="1"/>
</dbReference>
<dbReference type="GO" id="GO:0032931">
    <property type="term" value="F:histone H3K56 acetyltransferase activity"/>
    <property type="evidence" value="ECO:0007669"/>
    <property type="project" value="TreeGrafter"/>
</dbReference>
<sequence length="537" mass="57754">MATSSTSLKAALGAVLSEPFTCNLRYILTPPKPCDPLFSPPPGLEPEKTRLAHHFLAVSAAAIQNLGKGNLVFKSEHADVTVFGIEVLVYTTKHSTIIFVSKADSTGFMPQNPEAISVKPIVTTFLQWLASEERCRKPGKTVVLSLFARAQSQYLFPGSAENGRKHILDDRQLIKWWAKVLDPIVSAPPNGNDGANETPGNQGYLTVPGFERTELRQFYPNHSSRAGAKQGWQAGHPLRELAEVRGVSSSAPPRCLLPRFPDDPKARYMAELDDEVGLSEDPTTTSPVKQRKGMWGSVRDLDRFWEAMEFRQECSSGRMVGFLWVVIPAEDAATNGSMNGESQDSSQGAVSSDQATPRDTTPTPSAHGSPKKKRRPLTGPIIPRRPRLKGGSSSLSATSAGLNGMVDSAQGNGGLMLTRDGYDQAMQTLLHLDFANLDVAARSTSKWVSEVSSICGLASDFAIEVTGTAGPVNSTQNANGSDQVNDLGGIVRKKRKVADGTASKDHAAAGTSLETADVPAVNLLGADMVRKKPKRLR</sequence>
<dbReference type="PANTHER" id="PTHR31571">
    <property type="entry name" value="ALTERED INHERITANCE OF MITOCHONDRIA PROTEIN 6"/>
    <property type="match status" value="1"/>
</dbReference>
<organism evidence="11 12">
    <name type="scientific">Oleoguttula mirabilis</name>
    <dbReference type="NCBI Taxonomy" id="1507867"/>
    <lineage>
        <taxon>Eukaryota</taxon>
        <taxon>Fungi</taxon>
        <taxon>Dikarya</taxon>
        <taxon>Ascomycota</taxon>
        <taxon>Pezizomycotina</taxon>
        <taxon>Dothideomycetes</taxon>
        <taxon>Dothideomycetidae</taxon>
        <taxon>Mycosphaerellales</taxon>
        <taxon>Teratosphaeriaceae</taxon>
        <taxon>Oleoguttula</taxon>
    </lineage>
</organism>
<evidence type="ECO:0000256" key="7">
    <source>
        <dbReference type="ARBA" id="ARBA00023163"/>
    </source>
</evidence>
<accession>A0AAV9JGD2</accession>
<evidence type="ECO:0000256" key="5">
    <source>
        <dbReference type="ARBA" id="ARBA00022990"/>
    </source>
</evidence>
<name>A0AAV9JGD2_9PEZI</name>
<protein>
    <recommendedName>
        <fullName evidence="2">histone acetyltransferase</fullName>
        <ecNumber evidence="2">2.3.1.48</ecNumber>
    </recommendedName>
</protein>
<feature type="compositionally biased region" description="Polar residues" evidence="10">
    <location>
        <begin position="335"/>
        <end position="366"/>
    </location>
</feature>
<reference evidence="11 12" key="1">
    <citation type="submission" date="2021-11" db="EMBL/GenBank/DDBJ databases">
        <title>Black yeast isolated from Biological Soil Crust.</title>
        <authorList>
            <person name="Kurbessoian T."/>
        </authorList>
    </citation>
    <scope>NUCLEOTIDE SEQUENCE [LARGE SCALE GENOMIC DNA]</scope>
    <source>
        <strain evidence="11 12">CCFEE 5522</strain>
    </source>
</reference>
<gene>
    <name evidence="11" type="ORF">LTR36_004420</name>
</gene>
<evidence type="ECO:0000256" key="6">
    <source>
        <dbReference type="ARBA" id="ARBA00023015"/>
    </source>
</evidence>
<proteinExistence type="predicted"/>
<keyword evidence="12" id="KW-1185">Reference proteome</keyword>
<feature type="region of interest" description="Disordered" evidence="10">
    <location>
        <begin position="335"/>
        <end position="401"/>
    </location>
</feature>
<dbReference type="AlphaFoldDB" id="A0AAV9JGD2"/>
<evidence type="ECO:0000256" key="1">
    <source>
        <dbReference type="ARBA" id="ARBA00004123"/>
    </source>
</evidence>
<keyword evidence="6" id="KW-0805">Transcription regulation</keyword>
<evidence type="ECO:0000256" key="3">
    <source>
        <dbReference type="ARBA" id="ARBA00022679"/>
    </source>
</evidence>
<comment type="caution">
    <text evidence="11">The sequence shown here is derived from an EMBL/GenBank/DDBJ whole genome shotgun (WGS) entry which is preliminary data.</text>
</comment>
<dbReference type="PROSITE" id="PS51728">
    <property type="entry name" value="RTT109_HAT"/>
    <property type="match status" value="1"/>
</dbReference>
<keyword evidence="5" id="KW-0007">Acetylation</keyword>
<dbReference type="Proteomes" id="UP001324427">
    <property type="component" value="Unassembled WGS sequence"/>
</dbReference>
<comment type="subcellular location">
    <subcellularLocation>
        <location evidence="1">Nucleus</location>
    </subcellularLocation>
</comment>
<evidence type="ECO:0000256" key="2">
    <source>
        <dbReference type="ARBA" id="ARBA00013184"/>
    </source>
</evidence>
<dbReference type="SMART" id="SM01250">
    <property type="entry name" value="KAT11"/>
    <property type="match status" value="1"/>
</dbReference>
<comment type="catalytic activity">
    <reaction evidence="9">
        <text>L-lysyl-[histone] + acetyl-CoA = N(6)-acetyl-L-lysyl-[histone] + CoA + H(+)</text>
        <dbReference type="Rhea" id="RHEA:21992"/>
        <dbReference type="Rhea" id="RHEA-COMP:9845"/>
        <dbReference type="Rhea" id="RHEA-COMP:11338"/>
        <dbReference type="ChEBI" id="CHEBI:15378"/>
        <dbReference type="ChEBI" id="CHEBI:29969"/>
        <dbReference type="ChEBI" id="CHEBI:57287"/>
        <dbReference type="ChEBI" id="CHEBI:57288"/>
        <dbReference type="ChEBI" id="CHEBI:61930"/>
        <dbReference type="EC" id="2.3.1.48"/>
    </reaction>
    <physiologicalReaction direction="left-to-right" evidence="9">
        <dbReference type="Rhea" id="RHEA:21993"/>
    </physiologicalReaction>
</comment>
<dbReference type="InterPro" id="IPR013178">
    <property type="entry name" value="Histone_AcTrfase_Rtt109/CBP"/>
</dbReference>
<evidence type="ECO:0000256" key="8">
    <source>
        <dbReference type="ARBA" id="ARBA00023242"/>
    </source>
</evidence>
<dbReference type="InterPro" id="IPR016849">
    <property type="entry name" value="Rtt109"/>
</dbReference>
<keyword evidence="4" id="KW-0227">DNA damage</keyword>
<dbReference type="GO" id="GO:0005634">
    <property type="term" value="C:nucleus"/>
    <property type="evidence" value="ECO:0007669"/>
    <property type="project" value="UniProtKB-SubCell"/>
</dbReference>
<keyword evidence="3" id="KW-0808">Transferase</keyword>
<evidence type="ECO:0000256" key="10">
    <source>
        <dbReference type="SAM" id="MobiDB-lite"/>
    </source>
</evidence>
<dbReference type="EC" id="2.3.1.48" evidence="2"/>
<dbReference type="PANTHER" id="PTHR31571:SF2">
    <property type="entry name" value="HISTONE ACETYLTRANSFERASE RTT109"/>
    <property type="match status" value="1"/>
</dbReference>
<evidence type="ECO:0000313" key="12">
    <source>
        <dbReference type="Proteomes" id="UP001324427"/>
    </source>
</evidence>
<dbReference type="GO" id="GO:0006974">
    <property type="term" value="P:DNA damage response"/>
    <property type="evidence" value="ECO:0007669"/>
    <property type="project" value="UniProtKB-KW"/>
</dbReference>
<evidence type="ECO:0000313" key="11">
    <source>
        <dbReference type="EMBL" id="KAK4544210.1"/>
    </source>
</evidence>
<keyword evidence="7" id="KW-0804">Transcription</keyword>
<dbReference type="InterPro" id="IPR051236">
    <property type="entry name" value="HAT_RTT109-like"/>
</dbReference>
<evidence type="ECO:0000256" key="4">
    <source>
        <dbReference type="ARBA" id="ARBA00022763"/>
    </source>
</evidence>
<feature type="compositionally biased region" description="Low complexity" evidence="10">
    <location>
        <begin position="390"/>
        <end position="401"/>
    </location>
</feature>